<proteinExistence type="predicted"/>
<evidence type="ECO:0000313" key="3">
    <source>
        <dbReference type="Proteomes" id="UP001501251"/>
    </source>
</evidence>
<evidence type="ECO:0000313" key="2">
    <source>
        <dbReference type="EMBL" id="GAA4192575.1"/>
    </source>
</evidence>
<reference evidence="3" key="1">
    <citation type="journal article" date="2019" name="Int. J. Syst. Evol. Microbiol.">
        <title>The Global Catalogue of Microorganisms (GCM) 10K type strain sequencing project: providing services to taxonomists for standard genome sequencing and annotation.</title>
        <authorList>
            <consortium name="The Broad Institute Genomics Platform"/>
            <consortium name="The Broad Institute Genome Sequencing Center for Infectious Disease"/>
            <person name="Wu L."/>
            <person name="Ma J."/>
        </authorList>
    </citation>
    <scope>NUCLEOTIDE SEQUENCE [LARGE SCALE GENOMIC DNA]</scope>
    <source>
        <strain evidence="3">JCM 17388</strain>
    </source>
</reference>
<gene>
    <name evidence="2" type="ORF">GCM10022252_34170</name>
</gene>
<comment type="caution">
    <text evidence="2">The sequence shown here is derived from an EMBL/GenBank/DDBJ whole genome shotgun (WGS) entry which is preliminary data.</text>
</comment>
<dbReference type="EMBL" id="BAABAQ010000005">
    <property type="protein sequence ID" value="GAA4192575.1"/>
    <property type="molecule type" value="Genomic_DNA"/>
</dbReference>
<feature type="region of interest" description="Disordered" evidence="1">
    <location>
        <begin position="1"/>
        <end position="30"/>
    </location>
</feature>
<keyword evidence="3" id="KW-1185">Reference proteome</keyword>
<sequence>MVDAEAMGDRRMPGLHPVDGASRSSSVPHRFLRERRRAAFEGDSTSVEGDLRPGGQAFAALPVESGLMTTVGCA</sequence>
<protein>
    <submittedName>
        <fullName evidence="2">Uncharacterized protein</fullName>
    </submittedName>
</protein>
<name>A0ABP8AWX2_9ACTN</name>
<organism evidence="2 3">
    <name type="scientific">Streptosporangium oxazolinicum</name>
    <dbReference type="NCBI Taxonomy" id="909287"/>
    <lineage>
        <taxon>Bacteria</taxon>
        <taxon>Bacillati</taxon>
        <taxon>Actinomycetota</taxon>
        <taxon>Actinomycetes</taxon>
        <taxon>Streptosporangiales</taxon>
        <taxon>Streptosporangiaceae</taxon>
        <taxon>Streptosporangium</taxon>
    </lineage>
</organism>
<dbReference type="Proteomes" id="UP001501251">
    <property type="component" value="Unassembled WGS sequence"/>
</dbReference>
<evidence type="ECO:0000256" key="1">
    <source>
        <dbReference type="SAM" id="MobiDB-lite"/>
    </source>
</evidence>
<accession>A0ABP8AWX2</accession>